<name>A0AAN9MTR9_CANGL</name>
<gene>
    <name evidence="1" type="ORF">VNO77_02489</name>
</gene>
<evidence type="ECO:0000313" key="1">
    <source>
        <dbReference type="EMBL" id="KAK7360492.1"/>
    </source>
</evidence>
<dbReference type="Proteomes" id="UP001367508">
    <property type="component" value="Unassembled WGS sequence"/>
</dbReference>
<keyword evidence="2" id="KW-1185">Reference proteome</keyword>
<comment type="caution">
    <text evidence="1">The sequence shown here is derived from an EMBL/GenBank/DDBJ whole genome shotgun (WGS) entry which is preliminary data.</text>
</comment>
<evidence type="ECO:0000313" key="2">
    <source>
        <dbReference type="Proteomes" id="UP001367508"/>
    </source>
</evidence>
<protein>
    <submittedName>
        <fullName evidence="1">Uncharacterized protein</fullName>
    </submittedName>
</protein>
<dbReference type="AlphaFoldDB" id="A0AAN9MTR9"/>
<accession>A0AAN9MTR9</accession>
<proteinExistence type="predicted"/>
<organism evidence="1 2">
    <name type="scientific">Canavalia gladiata</name>
    <name type="common">Sword bean</name>
    <name type="synonym">Dolichos gladiatus</name>
    <dbReference type="NCBI Taxonomy" id="3824"/>
    <lineage>
        <taxon>Eukaryota</taxon>
        <taxon>Viridiplantae</taxon>
        <taxon>Streptophyta</taxon>
        <taxon>Embryophyta</taxon>
        <taxon>Tracheophyta</taxon>
        <taxon>Spermatophyta</taxon>
        <taxon>Magnoliopsida</taxon>
        <taxon>eudicotyledons</taxon>
        <taxon>Gunneridae</taxon>
        <taxon>Pentapetalae</taxon>
        <taxon>rosids</taxon>
        <taxon>fabids</taxon>
        <taxon>Fabales</taxon>
        <taxon>Fabaceae</taxon>
        <taxon>Papilionoideae</taxon>
        <taxon>50 kb inversion clade</taxon>
        <taxon>NPAAA clade</taxon>
        <taxon>indigoferoid/millettioid clade</taxon>
        <taxon>Phaseoleae</taxon>
        <taxon>Canavalia</taxon>
    </lineage>
</organism>
<reference evidence="1 2" key="1">
    <citation type="submission" date="2024-01" db="EMBL/GenBank/DDBJ databases">
        <title>The genomes of 5 underutilized Papilionoideae crops provide insights into root nodulation and disease resistanc.</title>
        <authorList>
            <person name="Jiang F."/>
        </authorList>
    </citation>
    <scope>NUCLEOTIDE SEQUENCE [LARGE SCALE GENOMIC DNA]</scope>
    <source>
        <strain evidence="1">LVBAO_FW01</strain>
        <tissue evidence="1">Leaves</tissue>
    </source>
</reference>
<sequence length="172" mass="19321">MHAGESLRSFSLSCTRCFCKSLGEGRCLFPLQLLGLMHTQSSVGFSLRKERGSLSSPHFTSQDWREAGRGSMEKGNGFSKNVQGAPSYYDDKGIRDLHMTCCKRSPRDYAGNLKADQETSVRVIGDRLMLKLDTKRLLWLTGITSAVDRTCAIALFFIPSAPWPYYIHPTYQ</sequence>
<dbReference type="EMBL" id="JAYMYQ010000001">
    <property type="protein sequence ID" value="KAK7360492.1"/>
    <property type="molecule type" value="Genomic_DNA"/>
</dbReference>